<dbReference type="InterPro" id="IPR050320">
    <property type="entry name" value="N5-glutamine_MTase"/>
</dbReference>
<keyword evidence="3 8" id="KW-0808">Transferase</keyword>
<feature type="domain" description="Release factor glutamine methyltransferase N-terminal" evidence="7">
    <location>
        <begin position="2"/>
        <end position="62"/>
    </location>
</feature>
<dbReference type="InterPro" id="IPR040758">
    <property type="entry name" value="PrmC_N"/>
</dbReference>
<dbReference type="InterPro" id="IPR007848">
    <property type="entry name" value="Small_mtfrase_dom"/>
</dbReference>
<evidence type="ECO:0000256" key="4">
    <source>
        <dbReference type="ARBA" id="ARBA00022691"/>
    </source>
</evidence>
<dbReference type="EC" id="2.1.1.297" evidence="1"/>
<dbReference type="GO" id="GO:0102559">
    <property type="term" value="F:peptide chain release factor N(5)-glutamine methyltransferase activity"/>
    <property type="evidence" value="ECO:0007669"/>
    <property type="project" value="UniProtKB-EC"/>
</dbReference>
<dbReference type="SUPFAM" id="SSF53335">
    <property type="entry name" value="S-adenosyl-L-methionine-dependent methyltransferases"/>
    <property type="match status" value="1"/>
</dbReference>
<comment type="catalytic activity">
    <reaction evidence="5">
        <text>L-glutaminyl-[peptide chain release factor] + S-adenosyl-L-methionine = N(5)-methyl-L-glutaminyl-[peptide chain release factor] + S-adenosyl-L-homocysteine + H(+)</text>
        <dbReference type="Rhea" id="RHEA:42896"/>
        <dbReference type="Rhea" id="RHEA-COMP:10271"/>
        <dbReference type="Rhea" id="RHEA-COMP:10272"/>
        <dbReference type="ChEBI" id="CHEBI:15378"/>
        <dbReference type="ChEBI" id="CHEBI:30011"/>
        <dbReference type="ChEBI" id="CHEBI:57856"/>
        <dbReference type="ChEBI" id="CHEBI:59789"/>
        <dbReference type="ChEBI" id="CHEBI:61891"/>
        <dbReference type="EC" id="2.1.1.297"/>
    </reaction>
</comment>
<evidence type="ECO:0000256" key="2">
    <source>
        <dbReference type="ARBA" id="ARBA00022603"/>
    </source>
</evidence>
<proteinExistence type="inferred from homology"/>
<evidence type="ECO:0000259" key="7">
    <source>
        <dbReference type="Pfam" id="PF17827"/>
    </source>
</evidence>
<dbReference type="Pfam" id="PF17827">
    <property type="entry name" value="PrmC_N"/>
    <property type="match status" value="1"/>
</dbReference>
<reference evidence="8" key="1">
    <citation type="submission" date="2018-06" db="EMBL/GenBank/DDBJ databases">
        <authorList>
            <person name="Zhirakovskaya E."/>
        </authorList>
    </citation>
    <scope>NUCLEOTIDE SEQUENCE</scope>
</reference>
<evidence type="ECO:0000259" key="6">
    <source>
        <dbReference type="Pfam" id="PF05175"/>
    </source>
</evidence>
<sequence>MKKAGIRTADLDARLLLGHVLNKDQLQLIAGEKDKVPAPMLKEFEALVARRLSGEPVARIFGEKEFYGLMFSLNEATLVPRPETELLVDLGIKILSGRHGVRVLDLGTGSGCIGICLAANLPHCEVVGGDISQKALEVARINARSHDVQERVRFVRGAWFEPIGEEEKFDLIISNPPYIAGKEIRTLAREVREHDPVRALDGGIDGLDAYRDIIGLAGKHLNVQGELLLEIGHDQNENVGELCRKAGFDLVEEYCDLAGHVRVIKASC</sequence>
<gene>
    <name evidence="8" type="ORF">MNBD_ALPHA12-1685</name>
</gene>
<accession>A0A3B0UA83</accession>
<organism evidence="8">
    <name type="scientific">hydrothermal vent metagenome</name>
    <dbReference type="NCBI Taxonomy" id="652676"/>
    <lineage>
        <taxon>unclassified sequences</taxon>
        <taxon>metagenomes</taxon>
        <taxon>ecological metagenomes</taxon>
    </lineage>
</organism>
<dbReference type="NCBIfam" id="TIGR03534">
    <property type="entry name" value="RF_mod_PrmC"/>
    <property type="match status" value="1"/>
</dbReference>
<dbReference type="EMBL" id="UOEO01000074">
    <property type="protein sequence ID" value="VAW17604.1"/>
    <property type="molecule type" value="Genomic_DNA"/>
</dbReference>
<evidence type="ECO:0000256" key="3">
    <source>
        <dbReference type="ARBA" id="ARBA00022679"/>
    </source>
</evidence>
<dbReference type="Pfam" id="PF05175">
    <property type="entry name" value="MTS"/>
    <property type="match status" value="1"/>
</dbReference>
<dbReference type="InterPro" id="IPR004556">
    <property type="entry name" value="HemK-like"/>
</dbReference>
<evidence type="ECO:0000313" key="8">
    <source>
        <dbReference type="EMBL" id="VAW17604.1"/>
    </source>
</evidence>
<dbReference type="CDD" id="cd02440">
    <property type="entry name" value="AdoMet_MTases"/>
    <property type="match status" value="1"/>
</dbReference>
<dbReference type="PANTHER" id="PTHR18895">
    <property type="entry name" value="HEMK METHYLTRANSFERASE"/>
    <property type="match status" value="1"/>
</dbReference>
<dbReference type="InterPro" id="IPR029063">
    <property type="entry name" value="SAM-dependent_MTases_sf"/>
</dbReference>
<dbReference type="NCBIfam" id="TIGR00536">
    <property type="entry name" value="hemK_fam"/>
    <property type="match status" value="1"/>
</dbReference>
<keyword evidence="4" id="KW-0949">S-adenosyl-L-methionine</keyword>
<name>A0A3B0UA83_9ZZZZ</name>
<evidence type="ECO:0000256" key="1">
    <source>
        <dbReference type="ARBA" id="ARBA00012771"/>
    </source>
</evidence>
<protein>
    <recommendedName>
        <fullName evidence="1">peptide chain release factor N(5)-glutamine methyltransferase</fullName>
        <ecNumber evidence="1">2.1.1.297</ecNumber>
    </recommendedName>
</protein>
<dbReference type="HAMAP" id="MF_02126">
    <property type="entry name" value="RF_methyltr_PrmC"/>
    <property type="match status" value="1"/>
</dbReference>
<feature type="domain" description="Methyltransferase small" evidence="6">
    <location>
        <begin position="93"/>
        <end position="186"/>
    </location>
</feature>
<dbReference type="GO" id="GO:0032259">
    <property type="term" value="P:methylation"/>
    <property type="evidence" value="ECO:0007669"/>
    <property type="project" value="UniProtKB-KW"/>
</dbReference>
<dbReference type="PANTHER" id="PTHR18895:SF74">
    <property type="entry name" value="MTRF1L RELEASE FACTOR GLUTAMINE METHYLTRANSFERASE"/>
    <property type="match status" value="1"/>
</dbReference>
<dbReference type="InterPro" id="IPR019874">
    <property type="entry name" value="RF_methyltr_PrmC"/>
</dbReference>
<dbReference type="Gene3D" id="1.10.8.10">
    <property type="entry name" value="DNA helicase RuvA subunit, C-terminal domain"/>
    <property type="match status" value="1"/>
</dbReference>
<keyword evidence="2 8" id="KW-0489">Methyltransferase</keyword>
<dbReference type="AlphaFoldDB" id="A0A3B0UA83"/>
<dbReference type="Gene3D" id="3.40.50.150">
    <property type="entry name" value="Vaccinia Virus protein VP39"/>
    <property type="match status" value="1"/>
</dbReference>
<dbReference type="GO" id="GO:0003676">
    <property type="term" value="F:nucleic acid binding"/>
    <property type="evidence" value="ECO:0007669"/>
    <property type="project" value="InterPro"/>
</dbReference>
<evidence type="ECO:0000256" key="5">
    <source>
        <dbReference type="ARBA" id="ARBA00048391"/>
    </source>
</evidence>
<dbReference type="PROSITE" id="PS00092">
    <property type="entry name" value="N6_MTASE"/>
    <property type="match status" value="1"/>
</dbReference>
<dbReference type="InterPro" id="IPR002052">
    <property type="entry name" value="DNA_methylase_N6_adenine_CS"/>
</dbReference>